<dbReference type="EMBL" id="JAGSHT010000022">
    <property type="protein sequence ID" value="MBZ2198912.1"/>
    <property type="molecule type" value="Genomic_DNA"/>
</dbReference>
<evidence type="ECO:0000259" key="2">
    <source>
        <dbReference type="PROSITE" id="PS50022"/>
    </source>
</evidence>
<dbReference type="InterPro" id="IPR024535">
    <property type="entry name" value="RHGA/B-epi-like_pectate_lyase"/>
</dbReference>
<evidence type="ECO:0000256" key="1">
    <source>
        <dbReference type="SAM" id="SignalP"/>
    </source>
</evidence>
<dbReference type="SUPFAM" id="SSF51126">
    <property type="entry name" value="Pectin lyase-like"/>
    <property type="match status" value="2"/>
</dbReference>
<feature type="signal peptide" evidence="1">
    <location>
        <begin position="1"/>
        <end position="22"/>
    </location>
</feature>
<gene>
    <name evidence="3" type="ORF">KCQ71_22385</name>
</gene>
<reference evidence="3 4" key="1">
    <citation type="submission" date="2021-04" db="EMBL/GenBank/DDBJ databases">
        <title>Ruania sp. nov., isolated from sandy soil of mangrove forest.</title>
        <authorList>
            <person name="Ge X."/>
            <person name="Huang R."/>
            <person name="Liu W."/>
        </authorList>
    </citation>
    <scope>NUCLEOTIDE SEQUENCE [LARGE SCALE GENOMIC DNA]</scope>
    <source>
        <strain evidence="3 4">N2-46</strain>
    </source>
</reference>
<dbReference type="InterPro" id="IPR008979">
    <property type="entry name" value="Galactose-bd-like_sf"/>
</dbReference>
<dbReference type="PROSITE" id="PS50022">
    <property type="entry name" value="FA58C_3"/>
    <property type="match status" value="1"/>
</dbReference>
<protein>
    <submittedName>
        <fullName evidence="3">Discoidin domain-containing protein</fullName>
    </submittedName>
</protein>
<feature type="domain" description="F5/8 type C" evidence="2">
    <location>
        <begin position="847"/>
        <end position="989"/>
    </location>
</feature>
<keyword evidence="4" id="KW-1185">Reference proteome</keyword>
<keyword evidence="1" id="KW-0732">Signal</keyword>
<name>A0ABS7SFS2_9MICO</name>
<dbReference type="Gene3D" id="2.160.20.10">
    <property type="entry name" value="Single-stranded right-handed beta-helix, Pectin lyase-like"/>
    <property type="match status" value="2"/>
</dbReference>
<comment type="caution">
    <text evidence="3">The sequence shown here is derived from an EMBL/GenBank/DDBJ whole genome shotgun (WGS) entry which is preliminary data.</text>
</comment>
<organism evidence="3 4">
    <name type="scientific">Occultella gossypii</name>
    <dbReference type="NCBI Taxonomy" id="2800820"/>
    <lineage>
        <taxon>Bacteria</taxon>
        <taxon>Bacillati</taxon>
        <taxon>Actinomycetota</taxon>
        <taxon>Actinomycetes</taxon>
        <taxon>Micrococcales</taxon>
        <taxon>Ruaniaceae</taxon>
        <taxon>Occultella</taxon>
    </lineage>
</organism>
<dbReference type="SUPFAM" id="SSF49785">
    <property type="entry name" value="Galactose-binding domain-like"/>
    <property type="match status" value="1"/>
</dbReference>
<evidence type="ECO:0000313" key="4">
    <source>
        <dbReference type="Proteomes" id="UP000826651"/>
    </source>
</evidence>
<dbReference type="RefSeq" id="WP_223410583.1">
    <property type="nucleotide sequence ID" value="NZ_JAGSHT010000022.1"/>
</dbReference>
<dbReference type="InterPro" id="IPR011050">
    <property type="entry name" value="Pectin_lyase_fold/virulence"/>
</dbReference>
<dbReference type="Pfam" id="PF00754">
    <property type="entry name" value="F5_F8_type_C"/>
    <property type="match status" value="1"/>
</dbReference>
<dbReference type="InterPro" id="IPR012334">
    <property type="entry name" value="Pectin_lyas_fold"/>
</dbReference>
<evidence type="ECO:0000313" key="3">
    <source>
        <dbReference type="EMBL" id="MBZ2198912.1"/>
    </source>
</evidence>
<sequence length="990" mass="103434">MRPSQRLLAVVVVGAVTAALTAGVTGGAEPAAAAPPAADGPVGPSVYATMPEDPLAVVLGSPEFPVHGDGVGDDTAVIQAAIDEASRRGGENWLGNIVGGARGLEVGDGGGLVFVPEGIYRVTERLDLHASVRLIGFGSARPEFYVAPATPAFAGAPEFVFAATRRPFVPGAPVTFGNNDTFGTGLVNVNVVVAERNPGAVGVRFGGAQMFLLQDVGITLADGYAGIDHNANLLQRVTVRGGQFGLLAFAASPGWQTTILDSTFAGQQVAAIRLHTDAKLSIVRTRFTDAAAGIETIPASSQRLVIEDSLFERIAGPVITLNDSASIPATSEPDLVQAQNQLNVLNTGVIDSGPLLRTLPSATTWTSPHAGYRVNEATLGLRVTDALGDAESRSIDVLLDATRAPAAVLERVLRSDIALPPATTDWVNVAEYAAEHGVSVGSGTEDDLAIFQQALDEHDTVYVPMGAYLLTDTLRLRPSNDLIGLHPRQTWLTIPDGSDAFADPDDPRAIVQTPPGGRNTVSGLGLDTAPVNPGSVHVRWQAGAQSQLSDVVTQFVKWAPEEIRPGDPAPGDPGYGHRGVGRYNFWVDGGGGSFLNLWAVAGWADNGFLVENTSVPGRVYEISVEHHRYREVVLRDVRNWVLRAVQTEDHIYGWESQAVELERVRDVTFTNTVFFRVATVLGPYPYAVGIVDSTGVVVRGTRGYRPDNVANTRWGATVADVGSGRSVPELEVAYLGIGQSGPGARPAGLRIGLDDAALTLLPGESAETVLTIVTLDPAPLEEVQVAIEGTDDLDVALGPAPARLLRGDEAGIPVTVAASATAADGTTDLVATFTFTAQGSRTVVEVPITVRVGADNLALGAPVSASSVLSGNVATNAVDGNVSGGRWISGAGDPVPTLTIDLGAPADLREAVIHSGVAGSDALRVHTVEVDAMIDGEWQLIGRVEANDASPVTVPLEGAERVREVRLRFTRPSASDGLARVFEVAVLGTR</sequence>
<accession>A0ABS7SFS2</accession>
<feature type="chain" id="PRO_5045325106" evidence="1">
    <location>
        <begin position="23"/>
        <end position="990"/>
    </location>
</feature>
<dbReference type="Proteomes" id="UP000826651">
    <property type="component" value="Unassembled WGS sequence"/>
</dbReference>
<proteinExistence type="predicted"/>
<dbReference type="Gene3D" id="2.60.120.260">
    <property type="entry name" value="Galactose-binding domain-like"/>
    <property type="match status" value="1"/>
</dbReference>
<dbReference type="InterPro" id="IPR000421">
    <property type="entry name" value="FA58C"/>
</dbReference>
<dbReference type="Pfam" id="PF12708">
    <property type="entry name" value="Pect-lyase_RHGA_epim"/>
    <property type="match status" value="1"/>
</dbReference>